<comment type="caution">
    <text evidence="1">The sequence shown here is derived from an EMBL/GenBank/DDBJ whole genome shotgun (WGS) entry which is preliminary data.</text>
</comment>
<proteinExistence type="predicted"/>
<sequence length="576" mass="63108">MAGRAEPFEVFFKRMYEPLLAFAMFWCGDYHDADDAVDTVMAAMCERWGEIRNPAAYARRAVPRTIIKIRRDRGDHRFVTVPPDRLPELGDLVPDVDRITGDQWVEELLGTLPPMQYAVDAAREAARSRLEGSELDRRYQRAMRRAAGDTRRPGGAGRPLEELAGIWEAATVDLAGDAEQLLCLLLPVTRLSEFRPAPPIEPQRLAAILLDHYVASGDGDTVDSYAVSAALSLATLEFVSTSGVQRPDLRERASARLTAALTGLVHGFRVTEFDADSPAGRALLATVNQQMRPERQVIAELRETLGGSGPEADLFECGWAPDLAATVAALDAIEDLLSERTRLLGLLDEEQQRLSQALQLYAERTRTYWTVVATFGTGRWPLEDVPWRSSGGESGYLTLLVASIAMKGLAYGPGLVRVGRVLTELARAGDYGPLLLQRTAELAGLVDDAYERDRLLATVDELWNRLPAEASWRETARVVRALVALASVLGWPPPRGTLLAARAADLLNEAEQLYDRELAMGSGPLRQDQLQVLGATLSRARAVLRDRPGAATALAADALRRLDALAAEREAGRTTK</sequence>
<name>A0ABT4AXW0_9ACTN</name>
<dbReference type="InterPro" id="IPR013325">
    <property type="entry name" value="RNA_pol_sigma_r2"/>
</dbReference>
<evidence type="ECO:0000313" key="2">
    <source>
        <dbReference type="Proteomes" id="UP001151002"/>
    </source>
</evidence>
<keyword evidence="2" id="KW-1185">Reference proteome</keyword>
<dbReference type="RefSeq" id="WP_267563165.1">
    <property type="nucleotide sequence ID" value="NZ_JAPNTZ010000004.1"/>
</dbReference>
<gene>
    <name evidence="1" type="ORF">OWR29_13900</name>
</gene>
<evidence type="ECO:0000313" key="1">
    <source>
        <dbReference type="EMBL" id="MCY1139086.1"/>
    </source>
</evidence>
<dbReference type="Gene3D" id="1.10.1740.10">
    <property type="match status" value="1"/>
</dbReference>
<reference evidence="1" key="1">
    <citation type="submission" date="2022-11" db="EMBL/GenBank/DDBJ databases">
        <authorList>
            <person name="Somphong A."/>
            <person name="Phongsopitanun W."/>
        </authorList>
    </citation>
    <scope>NUCLEOTIDE SEQUENCE</scope>
    <source>
        <strain evidence="1">Pm04-4</strain>
    </source>
</reference>
<dbReference type="EMBL" id="JAPNTZ010000004">
    <property type="protein sequence ID" value="MCY1139086.1"/>
    <property type="molecule type" value="Genomic_DNA"/>
</dbReference>
<protein>
    <submittedName>
        <fullName evidence="1">Uncharacterized protein</fullName>
    </submittedName>
</protein>
<dbReference type="SUPFAM" id="SSF88946">
    <property type="entry name" value="Sigma2 domain of RNA polymerase sigma factors"/>
    <property type="match status" value="1"/>
</dbReference>
<accession>A0ABT4AXW0</accession>
<dbReference type="Proteomes" id="UP001151002">
    <property type="component" value="Unassembled WGS sequence"/>
</dbReference>
<organism evidence="1 2">
    <name type="scientific">Paractinoplanes pyxinae</name>
    <dbReference type="NCBI Taxonomy" id="2997416"/>
    <lineage>
        <taxon>Bacteria</taxon>
        <taxon>Bacillati</taxon>
        <taxon>Actinomycetota</taxon>
        <taxon>Actinomycetes</taxon>
        <taxon>Micromonosporales</taxon>
        <taxon>Micromonosporaceae</taxon>
        <taxon>Paractinoplanes</taxon>
    </lineage>
</organism>